<dbReference type="EMBL" id="JBHSOG010000027">
    <property type="protein sequence ID" value="MFC5769260.1"/>
    <property type="molecule type" value="Genomic_DNA"/>
</dbReference>
<sequence length="630" mass="64792">MSTGFVSLFASTDSSEVGSAQNITVNIERLAAGDIVKLYMDGVQIGTRTADATDVTNGYVTLSVGANAWGADGERVLSATAQRGASGTVVSSLLDRHVYVAAEQAHWSAATGYDVVWFDPDALSYASGATVESWTTSVATSLGTFTVSRTANATITMVDDLVSGHRAVSIGGDGGLFAPISNGWIRSAAEGFTDFSVSKFLVDTPDGGVGKRANTSIFHQFAGKVVNQGVFLATARATKAATLGMPNNATPNIENALTLNTWLSQLGSVNSATASSGLNGEISSSVSLGSAANNDWLNVFGIGAAKNNMGGAVYRDSMIGLVGDQISIGGQLQQAYQQEVSTYLGVKYQSSGALVTVPTAGIYDLTGSAVATVLLDQVVRLVSSATNDTIVTAGSDYVNAGAGDDVVRVQDLHFRTLDGGQGTDTLVLDADYAGASNIVLADFVSNARGVGSGSRSNVVSGWSKVNAGAAAAADTTVAPDGTTTADTLTLTDSTTDTDFYGRYTGLTEGQTYTFSIWVKLGTATNFDITLDIFRFISGESGADTVTDFTKSQGDKLDLSGILLGMGATADNIAGFVQLANAGSNAVIKIDIDGGANFGSPTQTITLTNAWTAGNLNDALTNLIDQRVLVI</sequence>
<proteinExistence type="predicted"/>
<accession>A0ABW1APM3</accession>
<gene>
    <name evidence="1" type="ORF">ACFPTN_07715</name>
</gene>
<protein>
    <submittedName>
        <fullName evidence="1">Type I secretion C-terminal target domain-containing protein</fullName>
    </submittedName>
</protein>
<dbReference type="RefSeq" id="WP_385961109.1">
    <property type="nucleotide sequence ID" value="NZ_JBHSOG010000027.1"/>
</dbReference>
<keyword evidence="2" id="KW-1185">Reference proteome</keyword>
<organism evidence="1 2">
    <name type="scientific">Thauera sinica</name>
    <dbReference type="NCBI Taxonomy" id="2665146"/>
    <lineage>
        <taxon>Bacteria</taxon>
        <taxon>Pseudomonadati</taxon>
        <taxon>Pseudomonadota</taxon>
        <taxon>Betaproteobacteria</taxon>
        <taxon>Rhodocyclales</taxon>
        <taxon>Zoogloeaceae</taxon>
        <taxon>Thauera</taxon>
    </lineage>
</organism>
<comment type="caution">
    <text evidence="1">The sequence shown here is derived from an EMBL/GenBank/DDBJ whole genome shotgun (WGS) entry which is preliminary data.</text>
</comment>
<evidence type="ECO:0000313" key="1">
    <source>
        <dbReference type="EMBL" id="MFC5769260.1"/>
    </source>
</evidence>
<dbReference type="NCBIfam" id="TIGR03661">
    <property type="entry name" value="T1SS_VCA0849"/>
    <property type="match status" value="1"/>
</dbReference>
<name>A0ABW1APM3_9RHOO</name>
<reference evidence="2" key="1">
    <citation type="journal article" date="2019" name="Int. J. Syst. Evol. Microbiol.">
        <title>The Global Catalogue of Microorganisms (GCM) 10K type strain sequencing project: providing services to taxonomists for standard genome sequencing and annotation.</title>
        <authorList>
            <consortium name="The Broad Institute Genomics Platform"/>
            <consortium name="The Broad Institute Genome Sequencing Center for Infectious Disease"/>
            <person name="Wu L."/>
            <person name="Ma J."/>
        </authorList>
    </citation>
    <scope>NUCLEOTIDE SEQUENCE [LARGE SCALE GENOMIC DNA]</scope>
    <source>
        <strain evidence="2">SHR3</strain>
    </source>
</reference>
<dbReference type="InterPro" id="IPR019960">
    <property type="entry name" value="T1SS_VCA0849"/>
</dbReference>
<evidence type="ECO:0000313" key="2">
    <source>
        <dbReference type="Proteomes" id="UP001595974"/>
    </source>
</evidence>
<dbReference type="Proteomes" id="UP001595974">
    <property type="component" value="Unassembled WGS sequence"/>
</dbReference>